<sequence>MARAVKRSSDGGDARRERWRAHREARREEFVDATIRALTKHGPDVGMDEIAAEAGVTKPVLYRHFADKSDLYLAVGQRGTDLLMNRLKPALVDEGTPYERIYRAVDSYLATIEEFPELYHFVVRRSFTDKPVETDIATEDKRIIANTLARLLGDYLRAFDMDSGGAEPWAHAAVGMVQAAGDWWLERQSMTRQSLSDYLTKIIWFAVDGLLRSGGIAIDPQVPLSLQPNPPLRLVEPDTQGEDGDDRRARG</sequence>
<dbReference type="InterPro" id="IPR001647">
    <property type="entry name" value="HTH_TetR"/>
</dbReference>
<evidence type="ECO:0000256" key="3">
    <source>
        <dbReference type="SAM" id="MobiDB-lite"/>
    </source>
</evidence>
<dbReference type="Gene3D" id="1.10.357.10">
    <property type="entry name" value="Tetracycline Repressor, domain 2"/>
    <property type="match status" value="1"/>
</dbReference>
<dbReference type="InterPro" id="IPR009057">
    <property type="entry name" value="Homeodomain-like_sf"/>
</dbReference>
<accession>A0A3E0HC82</accession>
<feature type="compositionally biased region" description="Basic and acidic residues" evidence="3">
    <location>
        <begin position="7"/>
        <end position="16"/>
    </location>
</feature>
<dbReference type="SUPFAM" id="SSF46689">
    <property type="entry name" value="Homeodomain-like"/>
    <property type="match status" value="1"/>
</dbReference>
<dbReference type="GO" id="GO:0003700">
    <property type="term" value="F:DNA-binding transcription factor activity"/>
    <property type="evidence" value="ECO:0007669"/>
    <property type="project" value="TreeGrafter"/>
</dbReference>
<dbReference type="PANTHER" id="PTHR30055:SF160">
    <property type="entry name" value="TRANSCRIPTIONAL REGULATORY PROTEIN (PROBABLY ASNC-FAMILY)-RELATED"/>
    <property type="match status" value="1"/>
</dbReference>
<reference evidence="5 6" key="1">
    <citation type="submission" date="2018-08" db="EMBL/GenBank/DDBJ databases">
        <title>Genomic Encyclopedia of Archaeal and Bacterial Type Strains, Phase II (KMG-II): from individual species to whole genera.</title>
        <authorList>
            <person name="Goeker M."/>
        </authorList>
    </citation>
    <scope>NUCLEOTIDE SEQUENCE [LARGE SCALE GENOMIC DNA]</scope>
    <source>
        <strain evidence="5 6">DSM 45791</strain>
    </source>
</reference>
<feature type="domain" description="HTH tetR-type" evidence="4">
    <location>
        <begin position="24"/>
        <end position="83"/>
    </location>
</feature>
<feature type="region of interest" description="Disordered" evidence="3">
    <location>
        <begin position="1"/>
        <end position="20"/>
    </location>
</feature>
<evidence type="ECO:0000256" key="1">
    <source>
        <dbReference type="ARBA" id="ARBA00023125"/>
    </source>
</evidence>
<dbReference type="PANTHER" id="PTHR30055">
    <property type="entry name" value="HTH-TYPE TRANSCRIPTIONAL REGULATOR RUTR"/>
    <property type="match status" value="1"/>
</dbReference>
<dbReference type="GO" id="GO:0000976">
    <property type="term" value="F:transcription cis-regulatory region binding"/>
    <property type="evidence" value="ECO:0007669"/>
    <property type="project" value="TreeGrafter"/>
</dbReference>
<gene>
    <name evidence="5" type="ORF">BCF44_111317</name>
</gene>
<feature type="DNA-binding region" description="H-T-H motif" evidence="2">
    <location>
        <begin position="46"/>
        <end position="65"/>
    </location>
</feature>
<dbReference type="RefSeq" id="WP_211353297.1">
    <property type="nucleotide sequence ID" value="NZ_CP144375.1"/>
</dbReference>
<dbReference type="Pfam" id="PF19344">
    <property type="entry name" value="TetR_C_32"/>
    <property type="match status" value="1"/>
</dbReference>
<dbReference type="SUPFAM" id="SSF48498">
    <property type="entry name" value="Tetracyclin repressor-like, C-terminal domain"/>
    <property type="match status" value="1"/>
</dbReference>
<comment type="caution">
    <text evidence="5">The sequence shown here is derived from an EMBL/GenBank/DDBJ whole genome shotgun (WGS) entry which is preliminary data.</text>
</comment>
<dbReference type="Proteomes" id="UP000256269">
    <property type="component" value="Unassembled WGS sequence"/>
</dbReference>
<evidence type="ECO:0000256" key="2">
    <source>
        <dbReference type="PROSITE-ProRule" id="PRU00335"/>
    </source>
</evidence>
<proteinExistence type="predicted"/>
<dbReference type="InterPro" id="IPR036271">
    <property type="entry name" value="Tet_transcr_reg_TetR-rel_C_sf"/>
</dbReference>
<organism evidence="5 6">
    <name type="scientific">Kutzneria buriramensis</name>
    <dbReference type="NCBI Taxonomy" id="1045776"/>
    <lineage>
        <taxon>Bacteria</taxon>
        <taxon>Bacillati</taxon>
        <taxon>Actinomycetota</taxon>
        <taxon>Actinomycetes</taxon>
        <taxon>Pseudonocardiales</taxon>
        <taxon>Pseudonocardiaceae</taxon>
        <taxon>Kutzneria</taxon>
    </lineage>
</organism>
<feature type="region of interest" description="Disordered" evidence="3">
    <location>
        <begin position="227"/>
        <end position="251"/>
    </location>
</feature>
<dbReference type="Pfam" id="PF00440">
    <property type="entry name" value="TetR_N"/>
    <property type="match status" value="1"/>
</dbReference>
<evidence type="ECO:0000313" key="5">
    <source>
        <dbReference type="EMBL" id="REH42012.1"/>
    </source>
</evidence>
<dbReference type="InterPro" id="IPR050109">
    <property type="entry name" value="HTH-type_TetR-like_transc_reg"/>
</dbReference>
<name>A0A3E0HC82_9PSEU</name>
<dbReference type="PRINTS" id="PR00455">
    <property type="entry name" value="HTHTETR"/>
</dbReference>
<evidence type="ECO:0000313" key="6">
    <source>
        <dbReference type="Proteomes" id="UP000256269"/>
    </source>
</evidence>
<keyword evidence="1 2" id="KW-0238">DNA-binding</keyword>
<dbReference type="PROSITE" id="PS50977">
    <property type="entry name" value="HTH_TETR_2"/>
    <property type="match status" value="1"/>
</dbReference>
<evidence type="ECO:0000259" key="4">
    <source>
        <dbReference type="PROSITE" id="PS50977"/>
    </source>
</evidence>
<keyword evidence="6" id="KW-1185">Reference proteome</keyword>
<dbReference type="AlphaFoldDB" id="A0A3E0HC82"/>
<protein>
    <submittedName>
        <fullName evidence="5">AcrR family transcriptional regulator</fullName>
    </submittedName>
</protein>
<dbReference type="InterPro" id="IPR045823">
    <property type="entry name" value="TetR_C_32"/>
</dbReference>
<dbReference type="EMBL" id="QUNO01000011">
    <property type="protein sequence ID" value="REH42012.1"/>
    <property type="molecule type" value="Genomic_DNA"/>
</dbReference>